<keyword evidence="4" id="KW-0694">RNA-binding</keyword>
<dbReference type="SUPFAM" id="SSF158710">
    <property type="entry name" value="PSPTO4464-like"/>
    <property type="match status" value="1"/>
</dbReference>
<evidence type="ECO:0000256" key="2">
    <source>
        <dbReference type="ARBA" id="ARBA00022517"/>
    </source>
</evidence>
<comment type="caution">
    <text evidence="6">The sequence shown here is derived from an EMBL/GenBank/DDBJ whole genome shotgun (WGS) entry which is preliminary data.</text>
</comment>
<dbReference type="AlphaFoldDB" id="A0A9D2KKF4"/>
<dbReference type="GO" id="GO:0019843">
    <property type="term" value="F:rRNA binding"/>
    <property type="evidence" value="ECO:0007669"/>
    <property type="project" value="UniProtKB-KW"/>
</dbReference>
<proteinExistence type="predicted"/>
<evidence type="ECO:0000256" key="3">
    <source>
        <dbReference type="ARBA" id="ARBA00022730"/>
    </source>
</evidence>
<protein>
    <submittedName>
        <fullName evidence="6">DUF615 domain-containing protein</fullName>
    </submittedName>
</protein>
<dbReference type="GO" id="GO:0005829">
    <property type="term" value="C:cytosol"/>
    <property type="evidence" value="ECO:0007669"/>
    <property type="project" value="TreeGrafter"/>
</dbReference>
<dbReference type="GO" id="GO:0042254">
    <property type="term" value="P:ribosome biogenesis"/>
    <property type="evidence" value="ECO:0007669"/>
    <property type="project" value="UniProtKB-KW"/>
</dbReference>
<keyword evidence="2" id="KW-0690">Ribosome biogenesis</keyword>
<gene>
    <name evidence="6" type="ORF">H9962_02670</name>
</gene>
<dbReference type="InterPro" id="IPR006839">
    <property type="entry name" value="DarP"/>
</dbReference>
<reference evidence="6" key="2">
    <citation type="submission" date="2021-04" db="EMBL/GenBank/DDBJ databases">
        <authorList>
            <person name="Gilroy R."/>
        </authorList>
    </citation>
    <scope>NUCLEOTIDE SEQUENCE</scope>
    <source>
        <strain evidence="6">CHK186-16707</strain>
    </source>
</reference>
<accession>A0A9D2KKF4</accession>
<dbReference type="Gene3D" id="1.10.60.30">
    <property type="entry name" value="PSPTO4464-like domains"/>
    <property type="match status" value="1"/>
</dbReference>
<organism evidence="6 7">
    <name type="scientific">Candidatus Mailhella merdigallinarum</name>
    <dbReference type="NCBI Taxonomy" id="2838658"/>
    <lineage>
        <taxon>Bacteria</taxon>
        <taxon>Pseudomonadati</taxon>
        <taxon>Thermodesulfobacteriota</taxon>
        <taxon>Desulfovibrionia</taxon>
        <taxon>Desulfovibrionales</taxon>
        <taxon>Desulfovibrionaceae</taxon>
        <taxon>Mailhella</taxon>
    </lineage>
</organism>
<name>A0A9D2KKF4_9BACT</name>
<dbReference type="PANTHER" id="PTHR38101">
    <property type="entry name" value="UPF0307 PROTEIN YJGA"/>
    <property type="match status" value="1"/>
</dbReference>
<evidence type="ECO:0000256" key="1">
    <source>
        <dbReference type="ARBA" id="ARBA00022490"/>
    </source>
</evidence>
<dbReference type="Proteomes" id="UP000824225">
    <property type="component" value="Unassembled WGS sequence"/>
</dbReference>
<dbReference type="CDD" id="cd16331">
    <property type="entry name" value="YjgA-like"/>
    <property type="match status" value="1"/>
</dbReference>
<sequence>MAKRGRHQYVRDATDDNAEIVSRSQRKRDSAALQAKGEELALLPPARQALLPLPPELVEALAEFRALSGREARRRQSRYIGRLMREAEEEGTLQAVLDAWARLE</sequence>
<evidence type="ECO:0000256" key="4">
    <source>
        <dbReference type="ARBA" id="ARBA00022884"/>
    </source>
</evidence>
<evidence type="ECO:0000313" key="7">
    <source>
        <dbReference type="Proteomes" id="UP000824225"/>
    </source>
</evidence>
<keyword evidence="1" id="KW-0963">Cytoplasm</keyword>
<keyword evidence="3" id="KW-0699">rRNA-binding</keyword>
<reference evidence="6" key="1">
    <citation type="journal article" date="2021" name="PeerJ">
        <title>Extensive microbial diversity within the chicken gut microbiome revealed by metagenomics and culture.</title>
        <authorList>
            <person name="Gilroy R."/>
            <person name="Ravi A."/>
            <person name="Getino M."/>
            <person name="Pursley I."/>
            <person name="Horton D.L."/>
            <person name="Alikhan N.F."/>
            <person name="Baker D."/>
            <person name="Gharbi K."/>
            <person name="Hall N."/>
            <person name="Watson M."/>
            <person name="Adriaenssens E.M."/>
            <person name="Foster-Nyarko E."/>
            <person name="Jarju S."/>
            <person name="Secka A."/>
            <person name="Antonio M."/>
            <person name="Oren A."/>
            <person name="Chaudhuri R.R."/>
            <person name="La Ragione R."/>
            <person name="Hildebrand F."/>
            <person name="Pallen M.J."/>
        </authorList>
    </citation>
    <scope>NUCLEOTIDE SEQUENCE</scope>
    <source>
        <strain evidence="6">CHK186-16707</strain>
    </source>
</reference>
<feature type="region of interest" description="Disordered" evidence="5">
    <location>
        <begin position="1"/>
        <end position="29"/>
    </location>
</feature>
<dbReference type="EMBL" id="DXAN01000004">
    <property type="protein sequence ID" value="HJA08085.1"/>
    <property type="molecule type" value="Genomic_DNA"/>
</dbReference>
<dbReference type="InterPro" id="IPR023153">
    <property type="entry name" value="DarP_sf"/>
</dbReference>
<evidence type="ECO:0000256" key="5">
    <source>
        <dbReference type="SAM" id="MobiDB-lite"/>
    </source>
</evidence>
<dbReference type="PANTHER" id="PTHR38101:SF1">
    <property type="entry name" value="UPF0307 PROTEIN YJGA"/>
    <property type="match status" value="1"/>
</dbReference>
<dbReference type="NCBIfam" id="NF003593">
    <property type="entry name" value="PRK05255.1-1"/>
    <property type="match status" value="1"/>
</dbReference>
<evidence type="ECO:0000313" key="6">
    <source>
        <dbReference type="EMBL" id="HJA08085.1"/>
    </source>
</evidence>
<dbReference type="Pfam" id="PF04751">
    <property type="entry name" value="DarP"/>
    <property type="match status" value="1"/>
</dbReference>